<evidence type="ECO:0000256" key="2">
    <source>
        <dbReference type="ARBA" id="ARBA00007353"/>
    </source>
</evidence>
<dbReference type="InterPro" id="IPR011324">
    <property type="entry name" value="Cytotoxic_necrot_fac-like_cat"/>
</dbReference>
<evidence type="ECO:0000256" key="3">
    <source>
        <dbReference type="ARBA" id="ARBA00022679"/>
    </source>
</evidence>
<dbReference type="CDD" id="cd16833">
    <property type="entry name" value="YfiH"/>
    <property type="match status" value="1"/>
</dbReference>
<dbReference type="OrthoDB" id="4279at2"/>
<evidence type="ECO:0000256" key="1">
    <source>
        <dbReference type="ARBA" id="ARBA00000553"/>
    </source>
</evidence>
<comment type="catalytic activity">
    <reaction evidence="7">
        <text>adenosine + H2O + H(+) = inosine + NH4(+)</text>
        <dbReference type="Rhea" id="RHEA:24408"/>
        <dbReference type="ChEBI" id="CHEBI:15377"/>
        <dbReference type="ChEBI" id="CHEBI:15378"/>
        <dbReference type="ChEBI" id="CHEBI:16335"/>
        <dbReference type="ChEBI" id="CHEBI:17596"/>
        <dbReference type="ChEBI" id="CHEBI:28938"/>
        <dbReference type="EC" id="3.5.4.4"/>
    </reaction>
    <physiologicalReaction direction="left-to-right" evidence="7">
        <dbReference type="Rhea" id="RHEA:24409"/>
    </physiologicalReaction>
</comment>
<dbReference type="Pfam" id="PF02578">
    <property type="entry name" value="Cu-oxidase_4"/>
    <property type="match status" value="1"/>
</dbReference>
<comment type="similarity">
    <text evidence="2 10">Belongs to the purine nucleoside phosphorylase YfiH/LACC1 family.</text>
</comment>
<evidence type="ECO:0000256" key="5">
    <source>
        <dbReference type="ARBA" id="ARBA00022801"/>
    </source>
</evidence>
<dbReference type="EMBL" id="FMSV02000507">
    <property type="protein sequence ID" value="SEH06827.1"/>
    <property type="molecule type" value="Genomic_DNA"/>
</dbReference>
<keyword evidence="4" id="KW-0479">Metal-binding</keyword>
<dbReference type="GO" id="GO:0017061">
    <property type="term" value="F:S-methyl-5-thioadenosine phosphorylase activity"/>
    <property type="evidence" value="ECO:0007669"/>
    <property type="project" value="UniProtKB-EC"/>
</dbReference>
<evidence type="ECO:0000313" key="12">
    <source>
        <dbReference type="Proteomes" id="UP000236724"/>
    </source>
</evidence>
<evidence type="ECO:0000256" key="9">
    <source>
        <dbReference type="ARBA" id="ARBA00049893"/>
    </source>
</evidence>
<dbReference type="SUPFAM" id="SSF64438">
    <property type="entry name" value="CNF1/YfiH-like putative cysteine hydrolases"/>
    <property type="match status" value="1"/>
</dbReference>
<evidence type="ECO:0000256" key="7">
    <source>
        <dbReference type="ARBA" id="ARBA00047989"/>
    </source>
</evidence>
<evidence type="ECO:0000256" key="4">
    <source>
        <dbReference type="ARBA" id="ARBA00022723"/>
    </source>
</evidence>
<dbReference type="GO" id="GO:0016787">
    <property type="term" value="F:hydrolase activity"/>
    <property type="evidence" value="ECO:0007669"/>
    <property type="project" value="UniProtKB-KW"/>
</dbReference>
<dbReference type="Proteomes" id="UP000236724">
    <property type="component" value="Unassembled WGS sequence"/>
</dbReference>
<dbReference type="NCBIfam" id="TIGR00726">
    <property type="entry name" value="peptidoglycan editing factor PgeF"/>
    <property type="match status" value="1"/>
</dbReference>
<dbReference type="GO" id="GO:0005507">
    <property type="term" value="F:copper ion binding"/>
    <property type="evidence" value="ECO:0007669"/>
    <property type="project" value="TreeGrafter"/>
</dbReference>
<proteinExistence type="inferred from homology"/>
<reference evidence="11 12" key="1">
    <citation type="submission" date="2016-10" db="EMBL/GenBank/DDBJ databases">
        <authorList>
            <person name="de Groot N.N."/>
        </authorList>
    </citation>
    <scope>NUCLEOTIDE SEQUENCE [LARGE SCALE GENOMIC DNA]</scope>
    <source>
        <strain evidence="11">MBHS1</strain>
    </source>
</reference>
<dbReference type="InterPro" id="IPR003730">
    <property type="entry name" value="Cu_polyphenol_OxRdtase"/>
</dbReference>
<dbReference type="Gene3D" id="3.60.140.10">
    <property type="entry name" value="CNF1/YfiH-like putative cysteine hydrolases"/>
    <property type="match status" value="1"/>
</dbReference>
<protein>
    <recommendedName>
        <fullName evidence="10">Purine nucleoside phosphorylase</fullName>
    </recommendedName>
</protein>
<dbReference type="PANTHER" id="PTHR30616">
    <property type="entry name" value="UNCHARACTERIZED PROTEIN YFIH"/>
    <property type="match status" value="1"/>
</dbReference>
<keyword evidence="6" id="KW-0862">Zinc</keyword>
<dbReference type="RefSeq" id="WP_103920555.1">
    <property type="nucleotide sequence ID" value="NZ_FMSV02000507.1"/>
</dbReference>
<gene>
    <name evidence="11" type="primary">yfiH</name>
    <name evidence="11" type="ORF">MBHS_02693</name>
</gene>
<organism evidence="11 12">
    <name type="scientific">Candidatus Venteria ishoeyi</name>
    <dbReference type="NCBI Taxonomy" id="1899563"/>
    <lineage>
        <taxon>Bacteria</taxon>
        <taxon>Pseudomonadati</taxon>
        <taxon>Pseudomonadota</taxon>
        <taxon>Gammaproteobacteria</taxon>
        <taxon>Thiotrichales</taxon>
        <taxon>Thiotrichaceae</taxon>
        <taxon>Venteria</taxon>
    </lineage>
</organism>
<keyword evidence="12" id="KW-1185">Reference proteome</keyword>
<keyword evidence="3" id="KW-0808">Transferase</keyword>
<comment type="catalytic activity">
    <reaction evidence="1">
        <text>inosine + phosphate = alpha-D-ribose 1-phosphate + hypoxanthine</text>
        <dbReference type="Rhea" id="RHEA:27646"/>
        <dbReference type="ChEBI" id="CHEBI:17368"/>
        <dbReference type="ChEBI" id="CHEBI:17596"/>
        <dbReference type="ChEBI" id="CHEBI:43474"/>
        <dbReference type="ChEBI" id="CHEBI:57720"/>
        <dbReference type="EC" id="2.4.2.1"/>
    </reaction>
    <physiologicalReaction direction="left-to-right" evidence="1">
        <dbReference type="Rhea" id="RHEA:27647"/>
    </physiologicalReaction>
</comment>
<dbReference type="PANTHER" id="PTHR30616:SF2">
    <property type="entry name" value="PURINE NUCLEOSIDE PHOSPHORYLASE LACC1"/>
    <property type="match status" value="1"/>
</dbReference>
<dbReference type="AlphaFoldDB" id="A0A1H6F9Q1"/>
<keyword evidence="5" id="KW-0378">Hydrolase</keyword>
<evidence type="ECO:0000313" key="11">
    <source>
        <dbReference type="EMBL" id="SEH06827.1"/>
    </source>
</evidence>
<sequence length="250" mass="26938">MIPIIRPDWPAPPQVFACTTTRMGGVSQADFAQLNLGDHVGDAAAAVAENRRIAQAELGLPSPPVWLQQIHGTEVVELPCLQTPISADASWTAHSNTVCAVLTADCLPVLICSRDGKKVAAAHAGWRGLLAGIIEQTLSAGQFQADNTLIWLGPAIGPQMFEVGEEVREAFIAAQKHSATAFVASKPGHWLADLYQLARLRLRASGFTQVSGGDFCTWQDARFFSYRQNPQTGRMVSLIYTQGVSESNLN</sequence>
<evidence type="ECO:0000256" key="6">
    <source>
        <dbReference type="ARBA" id="ARBA00022833"/>
    </source>
</evidence>
<comment type="catalytic activity">
    <reaction evidence="9">
        <text>S-methyl-5'-thioadenosine + phosphate = 5-(methylsulfanyl)-alpha-D-ribose 1-phosphate + adenine</text>
        <dbReference type="Rhea" id="RHEA:11852"/>
        <dbReference type="ChEBI" id="CHEBI:16708"/>
        <dbReference type="ChEBI" id="CHEBI:17509"/>
        <dbReference type="ChEBI" id="CHEBI:43474"/>
        <dbReference type="ChEBI" id="CHEBI:58533"/>
        <dbReference type="EC" id="2.4.2.28"/>
    </reaction>
    <physiologicalReaction direction="left-to-right" evidence="9">
        <dbReference type="Rhea" id="RHEA:11853"/>
    </physiologicalReaction>
</comment>
<dbReference type="InterPro" id="IPR038371">
    <property type="entry name" value="Cu_polyphenol_OxRdtase_sf"/>
</dbReference>
<evidence type="ECO:0000256" key="8">
    <source>
        <dbReference type="ARBA" id="ARBA00048968"/>
    </source>
</evidence>
<evidence type="ECO:0000256" key="10">
    <source>
        <dbReference type="RuleBase" id="RU361274"/>
    </source>
</evidence>
<comment type="catalytic activity">
    <reaction evidence="8">
        <text>adenosine + phosphate = alpha-D-ribose 1-phosphate + adenine</text>
        <dbReference type="Rhea" id="RHEA:27642"/>
        <dbReference type="ChEBI" id="CHEBI:16335"/>
        <dbReference type="ChEBI" id="CHEBI:16708"/>
        <dbReference type="ChEBI" id="CHEBI:43474"/>
        <dbReference type="ChEBI" id="CHEBI:57720"/>
        <dbReference type="EC" id="2.4.2.1"/>
    </reaction>
    <physiologicalReaction direction="left-to-right" evidence="8">
        <dbReference type="Rhea" id="RHEA:27643"/>
    </physiologicalReaction>
</comment>
<name>A0A1H6F9Q1_9GAMM</name>
<accession>A0A1H6F9Q1</accession>